<dbReference type="Proteomes" id="UP001056120">
    <property type="component" value="Linkage Group LG01"/>
</dbReference>
<comment type="caution">
    <text evidence="1">The sequence shown here is derived from an EMBL/GenBank/DDBJ whole genome shotgun (WGS) entry which is preliminary data.</text>
</comment>
<reference evidence="1 2" key="2">
    <citation type="journal article" date="2022" name="Mol. Ecol. Resour.">
        <title>The genomes of chicory, endive, great burdock and yacon provide insights into Asteraceae paleo-polyploidization history and plant inulin production.</title>
        <authorList>
            <person name="Fan W."/>
            <person name="Wang S."/>
            <person name="Wang H."/>
            <person name="Wang A."/>
            <person name="Jiang F."/>
            <person name="Liu H."/>
            <person name="Zhao H."/>
            <person name="Xu D."/>
            <person name="Zhang Y."/>
        </authorList>
    </citation>
    <scope>NUCLEOTIDE SEQUENCE [LARGE SCALE GENOMIC DNA]</scope>
    <source>
        <strain evidence="2">cv. Yunnan</strain>
        <tissue evidence="1">Leaves</tissue>
    </source>
</reference>
<name>A0ACB9K7G1_9ASTR</name>
<proteinExistence type="predicted"/>
<keyword evidence="2" id="KW-1185">Reference proteome</keyword>
<evidence type="ECO:0000313" key="1">
    <source>
        <dbReference type="EMBL" id="KAI3828146.1"/>
    </source>
</evidence>
<dbReference type="EMBL" id="CM042018">
    <property type="protein sequence ID" value="KAI3828146.1"/>
    <property type="molecule type" value="Genomic_DNA"/>
</dbReference>
<organism evidence="1 2">
    <name type="scientific">Smallanthus sonchifolius</name>
    <dbReference type="NCBI Taxonomy" id="185202"/>
    <lineage>
        <taxon>Eukaryota</taxon>
        <taxon>Viridiplantae</taxon>
        <taxon>Streptophyta</taxon>
        <taxon>Embryophyta</taxon>
        <taxon>Tracheophyta</taxon>
        <taxon>Spermatophyta</taxon>
        <taxon>Magnoliopsida</taxon>
        <taxon>eudicotyledons</taxon>
        <taxon>Gunneridae</taxon>
        <taxon>Pentapetalae</taxon>
        <taxon>asterids</taxon>
        <taxon>campanulids</taxon>
        <taxon>Asterales</taxon>
        <taxon>Asteraceae</taxon>
        <taxon>Asteroideae</taxon>
        <taxon>Heliantheae alliance</taxon>
        <taxon>Millerieae</taxon>
        <taxon>Smallanthus</taxon>
    </lineage>
</organism>
<evidence type="ECO:0000313" key="2">
    <source>
        <dbReference type="Proteomes" id="UP001056120"/>
    </source>
</evidence>
<gene>
    <name evidence="1" type="ORF">L1987_02243</name>
</gene>
<sequence length="147" mass="16501">MIREDANQQSRSTFENENTQIGHLLKKELKSHIGVQLFALWILAEFLAYNQAIGGTAGQLLEQNAQAFDQISANFAAFKLTYIYTHTDLSGRLAQNGLHPDCPHALPTPAQRTFETRKGSTASMSSNATSKIRRRRQQEKGKIRADR</sequence>
<accession>A0ACB9K7G1</accession>
<protein>
    <submittedName>
        <fullName evidence="1">Uncharacterized protein</fullName>
    </submittedName>
</protein>
<reference evidence="2" key="1">
    <citation type="journal article" date="2022" name="Mol. Ecol. Resour.">
        <title>The genomes of chicory, endive, great burdock and yacon provide insights into Asteraceae palaeo-polyploidization history and plant inulin production.</title>
        <authorList>
            <person name="Fan W."/>
            <person name="Wang S."/>
            <person name="Wang H."/>
            <person name="Wang A."/>
            <person name="Jiang F."/>
            <person name="Liu H."/>
            <person name="Zhao H."/>
            <person name="Xu D."/>
            <person name="Zhang Y."/>
        </authorList>
    </citation>
    <scope>NUCLEOTIDE SEQUENCE [LARGE SCALE GENOMIC DNA]</scope>
    <source>
        <strain evidence="2">cv. Yunnan</strain>
    </source>
</reference>